<dbReference type="Proteomes" id="UP000243579">
    <property type="component" value="Unassembled WGS sequence"/>
</dbReference>
<dbReference type="PANTHER" id="PTHR10751">
    <property type="entry name" value="GUANYLATE BINDING PROTEIN"/>
    <property type="match status" value="1"/>
</dbReference>
<protein>
    <submittedName>
        <fullName evidence="7">Guanylate-binding protein</fullName>
    </submittedName>
</protein>
<evidence type="ECO:0000256" key="5">
    <source>
        <dbReference type="SAM" id="Coils"/>
    </source>
</evidence>
<comment type="similarity">
    <text evidence="4">Belongs to the TRAFAC class dynamin-like GTPase superfamily. GB1/RHD3 GTPase family.</text>
</comment>
<keyword evidence="2" id="KW-0378">Hydrolase</keyword>
<dbReference type="SUPFAM" id="SSF52540">
    <property type="entry name" value="P-loop containing nucleoside triphosphate hydrolases"/>
    <property type="match status" value="1"/>
</dbReference>
<organism evidence="7 8">
    <name type="scientific">Achlya hypogyna</name>
    <name type="common">Oomycete</name>
    <name type="synonym">Protoachlya hypogyna</name>
    <dbReference type="NCBI Taxonomy" id="1202772"/>
    <lineage>
        <taxon>Eukaryota</taxon>
        <taxon>Sar</taxon>
        <taxon>Stramenopiles</taxon>
        <taxon>Oomycota</taxon>
        <taxon>Saprolegniomycetes</taxon>
        <taxon>Saprolegniales</taxon>
        <taxon>Achlyaceae</taxon>
        <taxon>Achlya</taxon>
    </lineage>
</organism>
<dbReference type="OrthoDB" id="2135133at2759"/>
<dbReference type="Pfam" id="PF02841">
    <property type="entry name" value="GBP_C"/>
    <property type="match status" value="1"/>
</dbReference>
<evidence type="ECO:0000256" key="1">
    <source>
        <dbReference type="ARBA" id="ARBA00022741"/>
    </source>
</evidence>
<reference evidence="7 8" key="1">
    <citation type="journal article" date="2014" name="Genome Biol. Evol.">
        <title>The secreted proteins of Achlya hypogyna and Thraustotheca clavata identify the ancestral oomycete secretome and reveal gene acquisitions by horizontal gene transfer.</title>
        <authorList>
            <person name="Misner I."/>
            <person name="Blouin N."/>
            <person name="Leonard G."/>
            <person name="Richards T.A."/>
            <person name="Lane C.E."/>
        </authorList>
    </citation>
    <scope>NUCLEOTIDE SEQUENCE [LARGE SCALE GENOMIC DNA]</scope>
    <source>
        <strain evidence="7 8">ATCC 48635</strain>
    </source>
</reference>
<keyword evidence="1" id="KW-0547">Nucleotide-binding</keyword>
<evidence type="ECO:0000256" key="3">
    <source>
        <dbReference type="ARBA" id="ARBA00023134"/>
    </source>
</evidence>
<dbReference type="InterPro" id="IPR015894">
    <property type="entry name" value="Guanylate-bd_N"/>
</dbReference>
<evidence type="ECO:0000313" key="8">
    <source>
        <dbReference type="Proteomes" id="UP000243579"/>
    </source>
</evidence>
<evidence type="ECO:0000256" key="2">
    <source>
        <dbReference type="ARBA" id="ARBA00022801"/>
    </source>
</evidence>
<evidence type="ECO:0000259" key="6">
    <source>
        <dbReference type="PROSITE" id="PS51715"/>
    </source>
</evidence>
<feature type="domain" description="GB1/RHD3-type G" evidence="6">
    <location>
        <begin position="29"/>
        <end position="290"/>
    </location>
</feature>
<name>A0A1V9Z9S5_ACHHY</name>
<dbReference type="AlphaFoldDB" id="A0A1V9Z9S5"/>
<comment type="caution">
    <text evidence="7">The sequence shown here is derived from an EMBL/GenBank/DDBJ whole genome shotgun (WGS) entry which is preliminary data.</text>
</comment>
<dbReference type="InterPro" id="IPR036543">
    <property type="entry name" value="Guanylate-bd_C_sf"/>
</dbReference>
<evidence type="ECO:0000313" key="7">
    <source>
        <dbReference type="EMBL" id="OQR94743.1"/>
    </source>
</evidence>
<sequence length="800" mass="86991">MQPVCLIRQGADGLEVVPEGMALLQSLELEPLAVICLAGQYRTGKSFFLNQLCRRVNDISPPESGFVVGPTTESCTRGIWIWDANLRNEAGHKIILMDTEGIASTDNDESYDAKIFSLGLLLSSLFVFNTMGVIDEGAIDRLFLVSELTKHVCIHRAQPTSMALDDEEELPDILSEADLAPHFPPFVWLLRDFLLDMQENGVPLTPNTYLERSLEPRDSTSRRMDERNRIRQSLRTLFARRECLTLVRPATDEDQLRQAGSLAANDLRPEFVAQMLSVRHRLLALAAPKRVLGQTMDGPKLSLLVQSYIATMNSGAVPDIKAAWEYVTDATCEAAAARALDEYHRVMATNTSMAQADFDAVYKDAQEAALGVYKKLAVDGDARKRCFLTLKAAIAADRAVQIAALQAKSMALCRDLLATLGADIVTAPIRAGAWDVEPTAQLTTRLAPLFEQYDAGALGPAKSKALLAFLQTDGMHLLDAFVARREAHHGAATLAQAAAALERERALEAAQRVLEAQVHALELDQIRSTSAAEKLQDQLATATAALEETRGANEALQVQLAAAVAREDAVRKEIEALHGTHTAVVLEKAQTTARLEQAAAALTSAQEERSRLEHEIADERRERTKEREAAIAEMATAAGELHAAQRALKAAATDHEALSRDHTVLAKEKAVVARKLELAAAELAAAHADIAAHGEKHTAVVAAAQLHQRRIERLETQLGDLTTTGQVALALEQCVWTVAKQADVDKAVQVVAEEKAALAAALGELHLKISSLPVFYQRQVFCAEEPTPDFFDALTAFVGS</sequence>
<dbReference type="Gene3D" id="3.40.50.300">
    <property type="entry name" value="P-loop containing nucleotide triphosphate hydrolases"/>
    <property type="match status" value="1"/>
</dbReference>
<dbReference type="Pfam" id="PF02263">
    <property type="entry name" value="GBP"/>
    <property type="match status" value="1"/>
</dbReference>
<feature type="coiled-coil region" evidence="5">
    <location>
        <begin position="532"/>
        <end position="629"/>
    </location>
</feature>
<accession>A0A1V9Z9S5</accession>
<dbReference type="EMBL" id="JNBR01000352">
    <property type="protein sequence ID" value="OQR94743.1"/>
    <property type="molecule type" value="Genomic_DNA"/>
</dbReference>
<dbReference type="PROSITE" id="PS51715">
    <property type="entry name" value="G_GB1_RHD3"/>
    <property type="match status" value="1"/>
</dbReference>
<dbReference type="InterPro" id="IPR030386">
    <property type="entry name" value="G_GB1_RHD3_dom"/>
</dbReference>
<dbReference type="GO" id="GO:0005525">
    <property type="term" value="F:GTP binding"/>
    <property type="evidence" value="ECO:0007669"/>
    <property type="project" value="UniProtKB-KW"/>
</dbReference>
<keyword evidence="5" id="KW-0175">Coiled coil</keyword>
<evidence type="ECO:0000256" key="4">
    <source>
        <dbReference type="PROSITE-ProRule" id="PRU01052"/>
    </source>
</evidence>
<dbReference type="GO" id="GO:0003924">
    <property type="term" value="F:GTPase activity"/>
    <property type="evidence" value="ECO:0007669"/>
    <property type="project" value="InterPro"/>
</dbReference>
<dbReference type="SUPFAM" id="SSF48340">
    <property type="entry name" value="Interferon-induced guanylate-binding protein 1 (GBP1), C-terminal domain"/>
    <property type="match status" value="1"/>
</dbReference>
<proteinExistence type="inferred from homology"/>
<keyword evidence="3" id="KW-0342">GTP-binding</keyword>
<dbReference type="InterPro" id="IPR003191">
    <property type="entry name" value="Guanylate-bd/ATL_C"/>
</dbReference>
<gene>
    <name evidence="7" type="ORF">ACHHYP_00937</name>
</gene>
<keyword evidence="8" id="KW-1185">Reference proteome</keyword>
<dbReference type="InterPro" id="IPR027417">
    <property type="entry name" value="P-loop_NTPase"/>
</dbReference>
<dbReference type="Gene3D" id="1.20.1000.10">
    <property type="entry name" value="Guanylate-binding protein, C-terminal domain"/>
    <property type="match status" value="1"/>
</dbReference>